<name>A0ABT7P3E2_MYCIT</name>
<evidence type="ECO:0008006" key="3">
    <source>
        <dbReference type="Google" id="ProtNLM"/>
    </source>
</evidence>
<organism evidence="1 2">
    <name type="scientific">Mycobacterium intracellulare subsp. chimaera</name>
    <dbReference type="NCBI Taxonomy" id="222805"/>
    <lineage>
        <taxon>Bacteria</taxon>
        <taxon>Bacillati</taxon>
        <taxon>Actinomycetota</taxon>
        <taxon>Actinomycetes</taxon>
        <taxon>Mycobacteriales</taxon>
        <taxon>Mycobacteriaceae</taxon>
        <taxon>Mycobacterium</taxon>
        <taxon>Mycobacterium avium complex (MAC)</taxon>
    </lineage>
</organism>
<accession>A0ABT7P3E2</accession>
<reference evidence="1 2" key="2">
    <citation type="submission" date="2023-06" db="EMBL/GenBank/DDBJ databases">
        <title>Itaconate inhibition of nontuberculous mycobacteria.</title>
        <authorList>
            <person name="Breen P."/>
            <person name="Zimbric M."/>
            <person name="Caverly L."/>
        </authorList>
    </citation>
    <scope>NUCLEOTIDE SEQUENCE [LARGE SCALE GENOMIC DNA]</scope>
    <source>
        <strain evidence="1 2">FLAC1071</strain>
    </source>
</reference>
<reference evidence="2" key="1">
    <citation type="submission" date="2023-06" db="EMBL/GenBank/DDBJ databases">
        <title>Itaconate inhibition of nontuberculous mycobacteria.</title>
        <authorList>
            <person name="Spilker T."/>
        </authorList>
    </citation>
    <scope>NUCLEOTIDE SEQUENCE [LARGE SCALE GENOMIC DNA]</scope>
    <source>
        <strain evidence="2">FLAC1071</strain>
    </source>
</reference>
<sequence>MIVALRTSPEPMTAGELVEHMPWLTKTRPHPSSLGRRCTGLPQHRLGHGRLMECDGITEQIEVRPASYQLYGYLTTLEKGGLVQRAERSVEGRVIYWELTARGSAAPDIAELRRIVGLASAIDRCEPRPELNRSAPPHSNCSVLQEIIAAATAAEEAAQQCLSAAHALRVTLEAHLENVRDPRPAHGG</sequence>
<dbReference type="Proteomes" id="UP001529272">
    <property type="component" value="Unassembled WGS sequence"/>
</dbReference>
<proteinExistence type="predicted"/>
<dbReference type="RefSeq" id="WP_145929562.1">
    <property type="nucleotide sequence ID" value="NZ_CP012886.2"/>
</dbReference>
<gene>
    <name evidence="1" type="ORF">QRB35_17460</name>
</gene>
<keyword evidence="2" id="KW-1185">Reference proteome</keyword>
<evidence type="ECO:0000313" key="2">
    <source>
        <dbReference type="Proteomes" id="UP001529272"/>
    </source>
</evidence>
<protein>
    <recommendedName>
        <fullName evidence="3">Transcription regulator PadR N-terminal domain-containing protein</fullName>
    </recommendedName>
</protein>
<evidence type="ECO:0000313" key="1">
    <source>
        <dbReference type="EMBL" id="MDM3927799.1"/>
    </source>
</evidence>
<comment type="caution">
    <text evidence="1">The sequence shown here is derived from an EMBL/GenBank/DDBJ whole genome shotgun (WGS) entry which is preliminary data.</text>
</comment>
<dbReference type="EMBL" id="JASZZX010000016">
    <property type="protein sequence ID" value="MDM3927799.1"/>
    <property type="molecule type" value="Genomic_DNA"/>
</dbReference>